<dbReference type="PROSITE" id="PS01124">
    <property type="entry name" value="HTH_ARAC_FAMILY_2"/>
    <property type="match status" value="1"/>
</dbReference>
<accession>A0A329MN77</accession>
<dbReference type="PANTHER" id="PTHR43280:SF2">
    <property type="entry name" value="HTH-TYPE TRANSCRIPTIONAL REGULATOR EXSA"/>
    <property type="match status" value="1"/>
</dbReference>
<dbReference type="GO" id="GO:0003700">
    <property type="term" value="F:DNA-binding transcription factor activity"/>
    <property type="evidence" value="ECO:0007669"/>
    <property type="project" value="InterPro"/>
</dbReference>
<dbReference type="SMART" id="SM00342">
    <property type="entry name" value="HTH_ARAC"/>
    <property type="match status" value="1"/>
</dbReference>
<evidence type="ECO:0000256" key="3">
    <source>
        <dbReference type="ARBA" id="ARBA00023163"/>
    </source>
</evidence>
<keyword evidence="6" id="KW-1185">Reference proteome</keyword>
<gene>
    <name evidence="5" type="ORF">DQG23_11765</name>
</gene>
<dbReference type="Gene3D" id="1.10.10.60">
    <property type="entry name" value="Homeodomain-like"/>
    <property type="match status" value="2"/>
</dbReference>
<dbReference type="EMBL" id="QMFB01000005">
    <property type="protein sequence ID" value="RAV21325.1"/>
    <property type="molecule type" value="Genomic_DNA"/>
</dbReference>
<evidence type="ECO:0000313" key="5">
    <source>
        <dbReference type="EMBL" id="RAV21325.1"/>
    </source>
</evidence>
<keyword evidence="2" id="KW-0238">DNA-binding</keyword>
<name>A0A329MN77_9BACL</name>
<protein>
    <submittedName>
        <fullName evidence="5">AraC family transcriptional regulator</fullName>
    </submittedName>
</protein>
<feature type="domain" description="HTH araC/xylS-type" evidence="4">
    <location>
        <begin position="170"/>
        <end position="269"/>
    </location>
</feature>
<dbReference type="GO" id="GO:0043565">
    <property type="term" value="F:sequence-specific DNA binding"/>
    <property type="evidence" value="ECO:0007669"/>
    <property type="project" value="InterPro"/>
</dbReference>
<comment type="caution">
    <text evidence="5">The sequence shown here is derived from an EMBL/GenBank/DDBJ whole genome shotgun (WGS) entry which is preliminary data.</text>
</comment>
<keyword evidence="1" id="KW-0805">Transcription regulation</keyword>
<evidence type="ECO:0000256" key="1">
    <source>
        <dbReference type="ARBA" id="ARBA00023015"/>
    </source>
</evidence>
<evidence type="ECO:0000256" key="2">
    <source>
        <dbReference type="ARBA" id="ARBA00023125"/>
    </source>
</evidence>
<dbReference type="SUPFAM" id="SSF46689">
    <property type="entry name" value="Homeodomain-like"/>
    <property type="match status" value="1"/>
</dbReference>
<keyword evidence="3" id="KW-0804">Transcription</keyword>
<sequence>MNPYSADSVLPHYLQSMHWANKDNFLLSVDIYSNWILFAVEEGSFEFEIGEEKGTGRAGDLVLSPPYIPFRRKIVHNLTFFSINFQWKSMAEQKTVTDPRLLSHIPIGKISLQNNERLSSNYDYLRKLQNKHDATSIHRKNHLLNDIWLLYCLEANILKQPKWSPDPLMSIAMRLINENCFEYSFSMKNLSDDLGLTPVQFTRKFKTAWGMTPSEFAMELKMDRAKRLLAESTLSLQKIAYLCGFENGNYLSRIFSKKLNIQTTDYRRLHHR</sequence>
<evidence type="ECO:0000259" key="4">
    <source>
        <dbReference type="PROSITE" id="PS01124"/>
    </source>
</evidence>
<dbReference type="PANTHER" id="PTHR43280">
    <property type="entry name" value="ARAC-FAMILY TRANSCRIPTIONAL REGULATOR"/>
    <property type="match status" value="1"/>
</dbReference>
<dbReference type="AlphaFoldDB" id="A0A329MN77"/>
<dbReference type="Proteomes" id="UP000250369">
    <property type="component" value="Unassembled WGS sequence"/>
</dbReference>
<reference evidence="5 6" key="1">
    <citation type="journal article" date="2009" name="Int. J. Syst. Evol. Microbiol.">
        <title>Paenibacillus contaminans sp. nov., isolated from a contaminated laboratory plate.</title>
        <authorList>
            <person name="Chou J.H."/>
            <person name="Lee J.H."/>
            <person name="Lin M.C."/>
            <person name="Chang P.S."/>
            <person name="Arun A.B."/>
            <person name="Young C.C."/>
            <person name="Chen W.M."/>
        </authorList>
    </citation>
    <scope>NUCLEOTIDE SEQUENCE [LARGE SCALE GENOMIC DNA]</scope>
    <source>
        <strain evidence="5 6">CKOBP-6</strain>
    </source>
</reference>
<proteinExistence type="predicted"/>
<dbReference type="InterPro" id="IPR009057">
    <property type="entry name" value="Homeodomain-like_sf"/>
</dbReference>
<dbReference type="RefSeq" id="WP_113031029.1">
    <property type="nucleotide sequence ID" value="NZ_QMFB01000005.1"/>
</dbReference>
<dbReference type="OrthoDB" id="2636626at2"/>
<evidence type="ECO:0000313" key="6">
    <source>
        <dbReference type="Proteomes" id="UP000250369"/>
    </source>
</evidence>
<organism evidence="5 6">
    <name type="scientific">Paenibacillus contaminans</name>
    <dbReference type="NCBI Taxonomy" id="450362"/>
    <lineage>
        <taxon>Bacteria</taxon>
        <taxon>Bacillati</taxon>
        <taxon>Bacillota</taxon>
        <taxon>Bacilli</taxon>
        <taxon>Bacillales</taxon>
        <taxon>Paenibacillaceae</taxon>
        <taxon>Paenibacillus</taxon>
    </lineage>
</organism>
<dbReference type="Pfam" id="PF12833">
    <property type="entry name" value="HTH_18"/>
    <property type="match status" value="1"/>
</dbReference>
<dbReference type="InterPro" id="IPR018060">
    <property type="entry name" value="HTH_AraC"/>
</dbReference>